<name>A0A645I5J3_9ZZZZ</name>
<protein>
    <submittedName>
        <fullName evidence="1">Uncharacterized protein</fullName>
    </submittedName>
</protein>
<comment type="caution">
    <text evidence="1">The sequence shown here is derived from an EMBL/GenBank/DDBJ whole genome shotgun (WGS) entry which is preliminary data.</text>
</comment>
<sequence length="79" mass="9371">MQTSGLCPYTVLVFPNMREIVLFKHIFVFNGDFAPEWRVCYDHIKIAYRRVVANVSHIDSKRFGKFCPKFACPFVRRKQ</sequence>
<proteinExistence type="predicted"/>
<accession>A0A645I5J3</accession>
<reference evidence="1" key="1">
    <citation type="submission" date="2019-08" db="EMBL/GenBank/DDBJ databases">
        <authorList>
            <person name="Kucharzyk K."/>
            <person name="Murdoch R.W."/>
            <person name="Higgins S."/>
            <person name="Loffler F."/>
        </authorList>
    </citation>
    <scope>NUCLEOTIDE SEQUENCE</scope>
</reference>
<dbReference type="EMBL" id="VSSQ01106601">
    <property type="protein sequence ID" value="MPN46156.1"/>
    <property type="molecule type" value="Genomic_DNA"/>
</dbReference>
<dbReference type="AlphaFoldDB" id="A0A645I5J3"/>
<organism evidence="1">
    <name type="scientific">bioreactor metagenome</name>
    <dbReference type="NCBI Taxonomy" id="1076179"/>
    <lineage>
        <taxon>unclassified sequences</taxon>
        <taxon>metagenomes</taxon>
        <taxon>ecological metagenomes</taxon>
    </lineage>
</organism>
<evidence type="ECO:0000313" key="1">
    <source>
        <dbReference type="EMBL" id="MPN46156.1"/>
    </source>
</evidence>
<gene>
    <name evidence="1" type="ORF">SDC9_193739</name>
</gene>